<reference evidence="2 3" key="1">
    <citation type="journal article" date="2015" name="BMC Genomics">
        <title>The genome of the truffle-parasite Tolypocladium ophioglossoides and the evolution of antifungal peptaibiotics.</title>
        <authorList>
            <person name="Quandt C.A."/>
            <person name="Bushley K.E."/>
            <person name="Spatafora J.W."/>
        </authorList>
    </citation>
    <scope>NUCLEOTIDE SEQUENCE [LARGE SCALE GENOMIC DNA]</scope>
    <source>
        <strain evidence="2 3">CBS 100239</strain>
    </source>
</reference>
<evidence type="ECO:0000313" key="2">
    <source>
        <dbReference type="EMBL" id="KND94676.1"/>
    </source>
</evidence>
<dbReference type="AlphaFoldDB" id="A0A0L0NKM8"/>
<dbReference type="EMBL" id="LFRF01000001">
    <property type="protein sequence ID" value="KND94676.1"/>
    <property type="molecule type" value="Genomic_DNA"/>
</dbReference>
<protein>
    <submittedName>
        <fullName evidence="2">Uncharacterized protein</fullName>
    </submittedName>
</protein>
<keyword evidence="3" id="KW-1185">Reference proteome</keyword>
<evidence type="ECO:0000256" key="1">
    <source>
        <dbReference type="SAM" id="MobiDB-lite"/>
    </source>
</evidence>
<dbReference type="Proteomes" id="UP000036947">
    <property type="component" value="Unassembled WGS sequence"/>
</dbReference>
<comment type="caution">
    <text evidence="2">The sequence shown here is derived from an EMBL/GenBank/DDBJ whole genome shotgun (WGS) entry which is preliminary data.</text>
</comment>
<gene>
    <name evidence="2" type="ORF">TOPH_00604</name>
</gene>
<proteinExistence type="predicted"/>
<feature type="region of interest" description="Disordered" evidence="1">
    <location>
        <begin position="128"/>
        <end position="148"/>
    </location>
</feature>
<sequence>MYVCWGSAQPETHILEAIINCLQGTVDTPKNVDEVGKKTGCSTEPGPCRWPPAAPAITLNSLIRELAQNQNRKLTRGWAHRLAGGVVNLVDIIITLSSTGKEPKMLSRADVPFFKLTRPEAGVGTCPSLETDSDMVPSGGQVPGRKRDPLGARGLLGRSLLRVHPRWVCWAVGLGLMSTFNENTGVDKQIGYAILIEVGVGNTLLP</sequence>
<accession>A0A0L0NKM8</accession>
<dbReference type="OrthoDB" id="6770063at2759"/>
<evidence type="ECO:0000313" key="3">
    <source>
        <dbReference type="Proteomes" id="UP000036947"/>
    </source>
</evidence>
<name>A0A0L0NKM8_TOLOC</name>
<organism evidence="2 3">
    <name type="scientific">Tolypocladium ophioglossoides (strain CBS 100239)</name>
    <name type="common">Snaketongue truffleclub</name>
    <name type="synonym">Elaphocordyceps ophioglossoides</name>
    <dbReference type="NCBI Taxonomy" id="1163406"/>
    <lineage>
        <taxon>Eukaryota</taxon>
        <taxon>Fungi</taxon>
        <taxon>Dikarya</taxon>
        <taxon>Ascomycota</taxon>
        <taxon>Pezizomycotina</taxon>
        <taxon>Sordariomycetes</taxon>
        <taxon>Hypocreomycetidae</taxon>
        <taxon>Hypocreales</taxon>
        <taxon>Ophiocordycipitaceae</taxon>
        <taxon>Tolypocladium</taxon>
    </lineage>
</organism>